<dbReference type="RefSeq" id="WP_164048075.1">
    <property type="nucleotide sequence ID" value="NZ_WUFV01000013.1"/>
</dbReference>
<sequence length="406" mass="45700">MTRREWRLELTREVIQHHGPLGRTFGSYGVYIDGEAVPGLSGGICEALGPGDNSKRDNGKRIEEGEYPVWTQFGRYRSIGYGTAGDEIAFSMPALLLRATGQRDGILIHPGHPPNLYLSSVGCLNPTKKLGPSQLMDFSDSRNRVIALIDSLREIFPDAFKREVTTKVHGAAVVVKGEPKERVARGLAKSFALAKAAPEQSALPISKKAAITCAQWMLDHYGDKLRAATRGKPYRIQHLCAIVCQETAYKWLNWIHDLSPQAIIERCVFDASGDVEGAPRSAFPKNTPAFKARYDSAFCDMLIEEANMTRRLQKLADRDWIYKGYGIFQYDLQHVITDEDFFRMRQWRSFDICLARCCKELDEKLVASRGDLWRAIRMYNGSGPSAEKYMENVRTFTGYCEQVTGP</sequence>
<evidence type="ECO:0000313" key="2">
    <source>
        <dbReference type="Proteomes" id="UP000471705"/>
    </source>
</evidence>
<accession>A0A7K3VK00</accession>
<reference evidence="1 2" key="1">
    <citation type="submission" date="2019-12" db="EMBL/GenBank/DDBJ databases">
        <title>Rhizobium genotypes associated with high levels of biological nitrogen fixation by grain legumes in a temperate-maritime cropping system.</title>
        <authorList>
            <person name="Maluk M."/>
            <person name="Francesc Ferrando Molina F."/>
            <person name="Lopez Del Egido L."/>
            <person name="Lafos M."/>
            <person name="Langarica-Fuentes A."/>
            <person name="Gebre Yohannes G."/>
            <person name="Young M.W."/>
            <person name="Martin P."/>
            <person name="Gantlett R."/>
            <person name="Kenicer G."/>
            <person name="Hawes C."/>
            <person name="Begg G.S."/>
            <person name="Quilliam R.S."/>
            <person name="Squire G.R."/>
            <person name="Poole P.S."/>
            <person name="Young P.W."/>
            <person name="Iannetta P.M."/>
            <person name="James E.K."/>
        </authorList>
    </citation>
    <scope>NUCLEOTIDE SEQUENCE [LARGE SCALE GENOMIC DNA]</scope>
    <source>
        <strain evidence="1 2">JHI54</strain>
    </source>
</reference>
<comment type="caution">
    <text evidence="1">The sequence shown here is derived from an EMBL/GenBank/DDBJ whole genome shotgun (WGS) entry which is preliminary data.</text>
</comment>
<dbReference type="EMBL" id="WUFV01000013">
    <property type="protein sequence ID" value="NEK17465.1"/>
    <property type="molecule type" value="Genomic_DNA"/>
</dbReference>
<dbReference type="AlphaFoldDB" id="A0A7K3VK00"/>
<organism evidence="1 2">
    <name type="scientific">Rhizobium leguminosarum</name>
    <dbReference type="NCBI Taxonomy" id="384"/>
    <lineage>
        <taxon>Bacteria</taxon>
        <taxon>Pseudomonadati</taxon>
        <taxon>Pseudomonadota</taxon>
        <taxon>Alphaproteobacteria</taxon>
        <taxon>Hyphomicrobiales</taxon>
        <taxon>Rhizobiaceae</taxon>
        <taxon>Rhizobium/Agrobacterium group</taxon>
        <taxon>Rhizobium</taxon>
    </lineage>
</organism>
<dbReference type="Proteomes" id="UP000471705">
    <property type="component" value="Unassembled WGS sequence"/>
</dbReference>
<protein>
    <submittedName>
        <fullName evidence="1">Peptidase S8/S53 subtilisin kexin sedolisin</fullName>
    </submittedName>
</protein>
<gene>
    <name evidence="1" type="ORF">GR257_21790</name>
</gene>
<name>A0A7K3VK00_RHILE</name>
<proteinExistence type="predicted"/>
<evidence type="ECO:0000313" key="1">
    <source>
        <dbReference type="EMBL" id="NEK17465.1"/>
    </source>
</evidence>